<dbReference type="InterPro" id="IPR007197">
    <property type="entry name" value="rSAM"/>
</dbReference>
<dbReference type="InterPro" id="IPR036724">
    <property type="entry name" value="Cobalamin-bd_sf"/>
</dbReference>
<gene>
    <name evidence="8" type="ORF">ERS852502_02382</name>
</gene>
<dbReference type="SFLD" id="SFLDG01123">
    <property type="entry name" value="methyltransferase_(Class_B)"/>
    <property type="match status" value="1"/>
</dbReference>
<dbReference type="InterPro" id="IPR034466">
    <property type="entry name" value="Methyltransferase_Class_B"/>
</dbReference>
<evidence type="ECO:0000256" key="5">
    <source>
        <dbReference type="ARBA" id="ARBA00023014"/>
    </source>
</evidence>
<dbReference type="Gene3D" id="3.40.50.280">
    <property type="entry name" value="Cobalamin-binding domain"/>
    <property type="match status" value="1"/>
</dbReference>
<evidence type="ECO:0000313" key="9">
    <source>
        <dbReference type="Proteomes" id="UP000078383"/>
    </source>
</evidence>
<keyword evidence="3" id="KW-0479">Metal-binding</keyword>
<dbReference type="Pfam" id="PF02310">
    <property type="entry name" value="B12-binding"/>
    <property type="match status" value="1"/>
</dbReference>
<dbReference type="SUPFAM" id="SSF102114">
    <property type="entry name" value="Radical SAM enzymes"/>
    <property type="match status" value="1"/>
</dbReference>
<dbReference type="CDD" id="cd02068">
    <property type="entry name" value="radical_SAM_B12_BD"/>
    <property type="match status" value="1"/>
</dbReference>
<dbReference type="AlphaFoldDB" id="A0A175A7D7"/>
<dbReference type="InterPro" id="IPR025288">
    <property type="entry name" value="DUF4080"/>
</dbReference>
<sequence length="683" mass="80274">MIAFPLLFTPVSITPLIDTEDACFDLNASRPIAKGDLKWRDALLVAHRVNSNSFPFLCYIQCYIHNFTYLDISHIFIQNRKVRPKKENVYKYTLLTGKEVYKKMKILLAAVNAKYIHSNLAVYCLRAYAKEQHPASNITISEYTINQPFDEILMDIYKQAPDVLCLSCYLWNVTEVGQLIQEIPKILPDTKIWLGGPEVSYNAREVLEKYPMTEGIMRGEGEETFAELVAYYEGRGAAELINIHGITFREEEKQIAATPSRQIMDLSKVPFVYGDIENFKNRIIYYETSRGCPFSCSYCLSSIDKCLRFRNLELVKKELQFFIDHEVPQVKFVDRTFNCKHDHAMAIWNYIKEHDKGITNFHFEVAADLLNEEEIELIRSLRPGLIQLEIGIQSTNKQTIKEINRSMNLEKVRDKVARIHEKGNVHQHLDLIAGLPYENYDSFAHSFNEVYAMEPDQFQLGFLKVLHGSVMHEKMKEYELLCQNRPPYEVLSTKWLPYSDVIRLKKVEEMVEVYYNSFQFSHTMRLLVELFPSAFSMYEKMGNYYEKKGLFGLNHSRLTRYEILWDFVESELAEFTCSEKMQKKEEDFKEKVLESMTLDLYLRDNVKNRPAFLGESKVEKDVASEFYKKEAEEHKYLKDYEGYDSRQLRKMTHLERLNGKLHLFDYRHRNKLNQDAAIYIIED</sequence>
<evidence type="ECO:0000256" key="1">
    <source>
        <dbReference type="ARBA" id="ARBA00001966"/>
    </source>
</evidence>
<dbReference type="SFLD" id="SFLDG01082">
    <property type="entry name" value="B12-binding_domain_containing"/>
    <property type="match status" value="1"/>
</dbReference>
<feature type="domain" description="Radical SAM core" evidence="7">
    <location>
        <begin position="278"/>
        <end position="497"/>
    </location>
</feature>
<dbReference type="PROSITE" id="PS51332">
    <property type="entry name" value="B12_BINDING"/>
    <property type="match status" value="1"/>
</dbReference>
<dbReference type="InterPro" id="IPR051198">
    <property type="entry name" value="BchE-like"/>
</dbReference>
<dbReference type="Pfam" id="PF13311">
    <property type="entry name" value="DUF4080"/>
    <property type="match status" value="1"/>
</dbReference>
<dbReference type="GO" id="GO:0051539">
    <property type="term" value="F:4 iron, 4 sulfur cluster binding"/>
    <property type="evidence" value="ECO:0007669"/>
    <property type="project" value="UniProtKB-KW"/>
</dbReference>
<dbReference type="InterPro" id="IPR006158">
    <property type="entry name" value="Cobalamin-bd"/>
</dbReference>
<evidence type="ECO:0000259" key="6">
    <source>
        <dbReference type="PROSITE" id="PS51332"/>
    </source>
</evidence>
<dbReference type="GO" id="GO:0031419">
    <property type="term" value="F:cobalamin binding"/>
    <property type="evidence" value="ECO:0007669"/>
    <property type="project" value="InterPro"/>
</dbReference>
<organism evidence="8 9">
    <name type="scientific">[Ruminococcus] torques</name>
    <dbReference type="NCBI Taxonomy" id="33039"/>
    <lineage>
        <taxon>Bacteria</taxon>
        <taxon>Bacillati</taxon>
        <taxon>Bacillota</taxon>
        <taxon>Clostridia</taxon>
        <taxon>Lachnospirales</taxon>
        <taxon>Lachnospiraceae</taxon>
        <taxon>Mediterraneibacter</taxon>
    </lineage>
</organism>
<protein>
    <submittedName>
        <fullName evidence="8">Coproporphyrinogen III oxidase</fullName>
    </submittedName>
</protein>
<evidence type="ECO:0000256" key="2">
    <source>
        <dbReference type="ARBA" id="ARBA00022691"/>
    </source>
</evidence>
<dbReference type="PROSITE" id="PS51918">
    <property type="entry name" value="RADICAL_SAM"/>
    <property type="match status" value="1"/>
</dbReference>
<dbReference type="Proteomes" id="UP000078383">
    <property type="component" value="Unassembled WGS sequence"/>
</dbReference>
<dbReference type="Pfam" id="PF04055">
    <property type="entry name" value="Radical_SAM"/>
    <property type="match status" value="1"/>
</dbReference>
<evidence type="ECO:0000256" key="3">
    <source>
        <dbReference type="ARBA" id="ARBA00022723"/>
    </source>
</evidence>
<dbReference type="PANTHER" id="PTHR43409:SF16">
    <property type="entry name" value="SLR0320 PROTEIN"/>
    <property type="match status" value="1"/>
</dbReference>
<comment type="cofactor">
    <cofactor evidence="1">
        <name>[4Fe-4S] cluster</name>
        <dbReference type="ChEBI" id="CHEBI:49883"/>
    </cofactor>
</comment>
<dbReference type="Gene3D" id="3.80.30.20">
    <property type="entry name" value="tm_1862 like domain"/>
    <property type="match status" value="1"/>
</dbReference>
<dbReference type="PANTHER" id="PTHR43409">
    <property type="entry name" value="ANAEROBIC MAGNESIUM-PROTOPORPHYRIN IX MONOMETHYL ESTER CYCLASE-RELATED"/>
    <property type="match status" value="1"/>
</dbReference>
<name>A0A175A7D7_9FIRM</name>
<dbReference type="SUPFAM" id="SSF52242">
    <property type="entry name" value="Cobalamin (vitamin B12)-binding domain"/>
    <property type="match status" value="1"/>
</dbReference>
<dbReference type="SFLD" id="SFLDS00029">
    <property type="entry name" value="Radical_SAM"/>
    <property type="match status" value="1"/>
</dbReference>
<accession>A0A175A7D7</accession>
<dbReference type="SMART" id="SM00729">
    <property type="entry name" value="Elp3"/>
    <property type="match status" value="1"/>
</dbReference>
<reference evidence="8 9" key="1">
    <citation type="submission" date="2015-09" db="EMBL/GenBank/DDBJ databases">
        <authorList>
            <consortium name="Pathogen Informatics"/>
        </authorList>
    </citation>
    <scope>NUCLEOTIDE SEQUENCE [LARGE SCALE GENOMIC DNA]</scope>
    <source>
        <strain evidence="8 9">2789STDY5834889</strain>
    </source>
</reference>
<dbReference type="GO" id="GO:0046872">
    <property type="term" value="F:metal ion binding"/>
    <property type="evidence" value="ECO:0007669"/>
    <property type="project" value="UniProtKB-KW"/>
</dbReference>
<keyword evidence="5" id="KW-0411">Iron-sulfur</keyword>
<proteinExistence type="predicted"/>
<evidence type="ECO:0000259" key="7">
    <source>
        <dbReference type="PROSITE" id="PS51918"/>
    </source>
</evidence>
<dbReference type="InterPro" id="IPR006638">
    <property type="entry name" value="Elp3/MiaA/NifB-like_rSAM"/>
</dbReference>
<dbReference type="InterPro" id="IPR058240">
    <property type="entry name" value="rSAM_sf"/>
</dbReference>
<dbReference type="InterPro" id="IPR023404">
    <property type="entry name" value="rSAM_horseshoe"/>
</dbReference>
<keyword evidence="2" id="KW-0949">S-adenosyl-L-methionine</keyword>
<evidence type="ECO:0000256" key="4">
    <source>
        <dbReference type="ARBA" id="ARBA00023004"/>
    </source>
</evidence>
<evidence type="ECO:0000313" key="8">
    <source>
        <dbReference type="EMBL" id="CUQ91270.1"/>
    </source>
</evidence>
<dbReference type="CDD" id="cd01335">
    <property type="entry name" value="Radical_SAM"/>
    <property type="match status" value="1"/>
</dbReference>
<keyword evidence="4" id="KW-0408">Iron</keyword>
<dbReference type="EMBL" id="CZBX01000011">
    <property type="protein sequence ID" value="CUQ91270.1"/>
    <property type="molecule type" value="Genomic_DNA"/>
</dbReference>
<dbReference type="GO" id="GO:0005829">
    <property type="term" value="C:cytosol"/>
    <property type="evidence" value="ECO:0007669"/>
    <property type="project" value="TreeGrafter"/>
</dbReference>
<dbReference type="GO" id="GO:0003824">
    <property type="term" value="F:catalytic activity"/>
    <property type="evidence" value="ECO:0007669"/>
    <property type="project" value="InterPro"/>
</dbReference>
<feature type="domain" description="B12-binding" evidence="6">
    <location>
        <begin position="104"/>
        <end position="239"/>
    </location>
</feature>